<gene>
    <name evidence="5" type="ORF">MYP_4323</name>
</gene>
<keyword evidence="6" id="KW-1185">Reference proteome</keyword>
<dbReference type="EC" id="3.1.3.48" evidence="2"/>
<keyword evidence="3" id="KW-0378">Hydrolase</keyword>
<proteinExistence type="inferred from homology"/>
<dbReference type="SUPFAM" id="SSF89550">
    <property type="entry name" value="PHP domain-like"/>
    <property type="match status" value="1"/>
</dbReference>
<dbReference type="GO" id="GO:0030145">
    <property type="term" value="F:manganese ion binding"/>
    <property type="evidence" value="ECO:0007669"/>
    <property type="project" value="InterPro"/>
</dbReference>
<name>A0A098LLR2_9BACT</name>
<dbReference type="eggNOG" id="COG4464">
    <property type="taxonomic scope" value="Bacteria"/>
</dbReference>
<dbReference type="PANTHER" id="PTHR39181:SF1">
    <property type="entry name" value="TYROSINE-PROTEIN PHOSPHATASE YWQE"/>
    <property type="match status" value="1"/>
</dbReference>
<comment type="caution">
    <text evidence="5">The sequence shown here is derived from an EMBL/GenBank/DDBJ whole genome shotgun (WGS) entry which is preliminary data.</text>
</comment>
<evidence type="ECO:0000256" key="3">
    <source>
        <dbReference type="ARBA" id="ARBA00022801"/>
    </source>
</evidence>
<protein>
    <recommendedName>
        <fullName evidence="2">protein-tyrosine-phosphatase</fullName>
        <ecNumber evidence="2">3.1.3.48</ecNumber>
    </recommendedName>
</protein>
<dbReference type="Proteomes" id="UP000030185">
    <property type="component" value="Unassembled WGS sequence"/>
</dbReference>
<sequence length="244" mass="28088">MFGLFKKKDKATVAEEPLFVDMHSHVLPGIDDGADSTEDALELLKAFEQFGYKKLIATPHIMGDFFRNTPEIITEKLQVLQCLIKDNNLSIKLEAAAEYYLDEWFMDKLRSGEKLLTFGSNYLLFETSYINESAFLDEALFLMKSQGYKPVMAHPERYTYLYSDFSLFRKIYEKGVLFQVNINSLSGYYSKAAQVYASKLIDNCMVDMLGSDCHGIRHIDAMKKARTSKHYKKALQLNLLNNYL</sequence>
<dbReference type="InterPro" id="IPR016667">
    <property type="entry name" value="Caps_polysacc_synth_CpsB/CapC"/>
</dbReference>
<evidence type="ECO:0000256" key="1">
    <source>
        <dbReference type="ARBA" id="ARBA00005750"/>
    </source>
</evidence>
<dbReference type="STRING" id="153721.MYP_4323"/>
<evidence type="ECO:0000256" key="2">
    <source>
        <dbReference type="ARBA" id="ARBA00013064"/>
    </source>
</evidence>
<comment type="similarity">
    <text evidence="1">Belongs to the metallo-dependent hydrolases superfamily. CpsB/CapC family.</text>
</comment>
<dbReference type="Pfam" id="PF19567">
    <property type="entry name" value="CpsB_CapC"/>
    <property type="match status" value="1"/>
</dbReference>
<evidence type="ECO:0000313" key="6">
    <source>
        <dbReference type="Proteomes" id="UP000030185"/>
    </source>
</evidence>
<dbReference type="Gene3D" id="3.20.20.140">
    <property type="entry name" value="Metal-dependent hydrolases"/>
    <property type="match status" value="1"/>
</dbReference>
<dbReference type="InterPro" id="IPR016195">
    <property type="entry name" value="Pol/histidinol_Pase-like"/>
</dbReference>
<dbReference type="GO" id="GO:0004725">
    <property type="term" value="F:protein tyrosine phosphatase activity"/>
    <property type="evidence" value="ECO:0007669"/>
    <property type="project" value="UniProtKB-EC"/>
</dbReference>
<organism evidence="5 6">
    <name type="scientific">Sporocytophaga myxococcoides</name>
    <dbReference type="NCBI Taxonomy" id="153721"/>
    <lineage>
        <taxon>Bacteria</taxon>
        <taxon>Pseudomonadati</taxon>
        <taxon>Bacteroidota</taxon>
        <taxon>Cytophagia</taxon>
        <taxon>Cytophagales</taxon>
        <taxon>Cytophagaceae</taxon>
        <taxon>Sporocytophaga</taxon>
    </lineage>
</organism>
<dbReference type="AlphaFoldDB" id="A0A098LLR2"/>
<dbReference type="OrthoDB" id="9788539at2"/>
<evidence type="ECO:0000313" key="5">
    <source>
        <dbReference type="EMBL" id="GAL87093.1"/>
    </source>
</evidence>
<accession>A0A098LLR2</accession>
<dbReference type="EMBL" id="BBLT01000011">
    <property type="protein sequence ID" value="GAL87093.1"/>
    <property type="molecule type" value="Genomic_DNA"/>
</dbReference>
<dbReference type="PIRSF" id="PIRSF016557">
    <property type="entry name" value="Caps_synth_CpsB"/>
    <property type="match status" value="1"/>
</dbReference>
<comment type="catalytic activity">
    <reaction evidence="4">
        <text>O-phospho-L-tyrosyl-[protein] + H2O = L-tyrosyl-[protein] + phosphate</text>
        <dbReference type="Rhea" id="RHEA:10684"/>
        <dbReference type="Rhea" id="RHEA-COMP:10136"/>
        <dbReference type="Rhea" id="RHEA-COMP:20101"/>
        <dbReference type="ChEBI" id="CHEBI:15377"/>
        <dbReference type="ChEBI" id="CHEBI:43474"/>
        <dbReference type="ChEBI" id="CHEBI:46858"/>
        <dbReference type="ChEBI" id="CHEBI:61978"/>
        <dbReference type="EC" id="3.1.3.48"/>
    </reaction>
</comment>
<reference evidence="5 6" key="1">
    <citation type="submission" date="2014-09" db="EMBL/GenBank/DDBJ databases">
        <title>Sporocytophaga myxococcoides PG-01 genome sequencing.</title>
        <authorList>
            <person name="Liu L."/>
            <person name="Gao P.J."/>
            <person name="Chen G.J."/>
            <person name="Wang L.S."/>
        </authorList>
    </citation>
    <scope>NUCLEOTIDE SEQUENCE [LARGE SCALE GENOMIC DNA]</scope>
    <source>
        <strain evidence="5 6">PG-01</strain>
    </source>
</reference>
<evidence type="ECO:0000256" key="4">
    <source>
        <dbReference type="ARBA" id="ARBA00051722"/>
    </source>
</evidence>
<dbReference type="PANTHER" id="PTHR39181">
    <property type="entry name" value="TYROSINE-PROTEIN PHOSPHATASE YWQE"/>
    <property type="match status" value="1"/>
</dbReference>